<gene>
    <name evidence="3" type="ORF">SAMN02910343_00323</name>
</gene>
<keyword evidence="2" id="KW-0732">Signal</keyword>
<dbReference type="EMBL" id="FMXA01000004">
    <property type="protein sequence ID" value="SDA39973.1"/>
    <property type="molecule type" value="Genomic_DNA"/>
</dbReference>
<feature type="compositionally biased region" description="Basic and acidic residues" evidence="1">
    <location>
        <begin position="70"/>
        <end position="103"/>
    </location>
</feature>
<dbReference type="Proteomes" id="UP000199689">
    <property type="component" value="Unassembled WGS sequence"/>
</dbReference>
<feature type="chain" id="PRO_5011735028" evidence="2">
    <location>
        <begin position="30"/>
        <end position="196"/>
    </location>
</feature>
<dbReference type="RefSeq" id="WP_091363138.1">
    <property type="nucleotide sequence ID" value="NZ_FMXA01000004.1"/>
</dbReference>
<evidence type="ECO:0000256" key="1">
    <source>
        <dbReference type="SAM" id="MobiDB-lite"/>
    </source>
</evidence>
<protein>
    <submittedName>
        <fullName evidence="3">Uncharacterized protein</fullName>
    </submittedName>
</protein>
<name>A0A1G5V279_9FIRM</name>
<feature type="compositionally biased region" description="Basic and acidic residues" evidence="1">
    <location>
        <begin position="115"/>
        <end position="166"/>
    </location>
</feature>
<evidence type="ECO:0000313" key="4">
    <source>
        <dbReference type="Proteomes" id="UP000199689"/>
    </source>
</evidence>
<keyword evidence="4" id="KW-1185">Reference proteome</keyword>
<sequence>MKRYMTRQLAASIIGLVLLGGAGFAQVSAQEVAPAPVDSSEISNIGRDYRIALINARRGYTPAVQRQIAEAEKNDEKAKPDFRKEKSTRPDGNNKRERPERIKGIPPTDAMGPKDPADIHRGRADDSRRPERPLGRERVKHAHKDDGRRDVHRHEKKAFRDKDRRGDFRRHKGDGKHHMPQEHRDNGPHHEVDDDK</sequence>
<proteinExistence type="predicted"/>
<dbReference type="GeneID" id="87755370"/>
<evidence type="ECO:0000256" key="2">
    <source>
        <dbReference type="SAM" id="SignalP"/>
    </source>
</evidence>
<evidence type="ECO:0000313" key="3">
    <source>
        <dbReference type="EMBL" id="SDA39973.1"/>
    </source>
</evidence>
<dbReference type="STRING" id="209880.SAMN02910343_00323"/>
<feature type="region of interest" description="Disordered" evidence="1">
    <location>
        <begin position="70"/>
        <end position="196"/>
    </location>
</feature>
<dbReference type="AlphaFoldDB" id="A0A1G5V279"/>
<organism evidence="3 4">
    <name type="scientific">Allisonella histaminiformans</name>
    <dbReference type="NCBI Taxonomy" id="209880"/>
    <lineage>
        <taxon>Bacteria</taxon>
        <taxon>Bacillati</taxon>
        <taxon>Bacillota</taxon>
        <taxon>Negativicutes</taxon>
        <taxon>Veillonellales</taxon>
        <taxon>Veillonellaceae</taxon>
        <taxon>Allisonella</taxon>
    </lineage>
</organism>
<accession>A0A1G5V279</accession>
<reference evidence="3 4" key="1">
    <citation type="submission" date="2016-10" db="EMBL/GenBank/DDBJ databases">
        <authorList>
            <person name="de Groot N.N."/>
        </authorList>
    </citation>
    <scope>NUCLEOTIDE SEQUENCE [LARGE SCALE GENOMIC DNA]</scope>
    <source>
        <strain evidence="3 4">DSM 15230</strain>
    </source>
</reference>
<feature type="compositionally biased region" description="Basic and acidic residues" evidence="1">
    <location>
        <begin position="176"/>
        <end position="196"/>
    </location>
</feature>
<feature type="signal peptide" evidence="2">
    <location>
        <begin position="1"/>
        <end position="29"/>
    </location>
</feature>